<protein>
    <submittedName>
        <fullName evidence="1">Uncharacterized protein</fullName>
    </submittedName>
</protein>
<accession>B4VRM0</accession>
<organism evidence="1 2">
    <name type="scientific">Coleofasciculus chthonoplastes PCC 7420</name>
    <dbReference type="NCBI Taxonomy" id="118168"/>
    <lineage>
        <taxon>Bacteria</taxon>
        <taxon>Bacillati</taxon>
        <taxon>Cyanobacteriota</taxon>
        <taxon>Cyanophyceae</taxon>
        <taxon>Coleofasciculales</taxon>
        <taxon>Coleofasciculaceae</taxon>
        <taxon>Coleofasciculus</taxon>
    </lineage>
</organism>
<name>B4VRM0_9CYAN</name>
<evidence type="ECO:0000313" key="1">
    <source>
        <dbReference type="EMBL" id="EDX75483.1"/>
    </source>
</evidence>
<dbReference type="RefSeq" id="WP_006101192.1">
    <property type="nucleotide sequence ID" value="NZ_DS989849.1"/>
</dbReference>
<dbReference type="EMBL" id="DS989849">
    <property type="protein sequence ID" value="EDX75483.1"/>
    <property type="molecule type" value="Genomic_DNA"/>
</dbReference>
<dbReference type="HOGENOM" id="CLU_2166661_0_0_3"/>
<sequence length="110" mass="12967">MGDNLDVIWLISQIELRANGELTMRVFSNYTVSEGDIELLLKDTDNNEDVSFEEWDADVLSQDGDADAFIDEWDADYPVSDNNREIWFNDWKEFETNLDDILIHCREWEL</sequence>
<dbReference type="AlphaFoldDB" id="B4VRM0"/>
<keyword evidence="2" id="KW-1185">Reference proteome</keyword>
<proteinExistence type="predicted"/>
<gene>
    <name evidence="1" type="ORF">MC7420_1401</name>
</gene>
<evidence type="ECO:0000313" key="2">
    <source>
        <dbReference type="Proteomes" id="UP000003835"/>
    </source>
</evidence>
<reference evidence="1 2" key="1">
    <citation type="submission" date="2008-07" db="EMBL/GenBank/DDBJ databases">
        <authorList>
            <person name="Tandeau de Marsac N."/>
            <person name="Ferriera S."/>
            <person name="Johnson J."/>
            <person name="Kravitz S."/>
            <person name="Beeson K."/>
            <person name="Sutton G."/>
            <person name="Rogers Y.-H."/>
            <person name="Friedman R."/>
            <person name="Frazier M."/>
            <person name="Venter J.C."/>
        </authorList>
    </citation>
    <scope>NUCLEOTIDE SEQUENCE [LARGE SCALE GENOMIC DNA]</scope>
    <source>
        <strain evidence="1 2">PCC 7420</strain>
    </source>
</reference>
<dbReference type="Proteomes" id="UP000003835">
    <property type="component" value="Unassembled WGS sequence"/>
</dbReference>